<dbReference type="InterPro" id="IPR000792">
    <property type="entry name" value="Tscrpt_reg_LuxR_C"/>
</dbReference>
<comment type="caution">
    <text evidence="2">The sequence shown here is derived from an EMBL/GenBank/DDBJ whole genome shotgun (WGS) entry which is preliminary data.</text>
</comment>
<reference evidence="2" key="2">
    <citation type="submission" date="2021-08" db="EMBL/GenBank/DDBJ databases">
        <authorList>
            <person name="Tani A."/>
            <person name="Ola A."/>
            <person name="Ogura Y."/>
            <person name="Katsura K."/>
            <person name="Hayashi T."/>
        </authorList>
    </citation>
    <scope>NUCLEOTIDE SEQUENCE</scope>
    <source>
        <strain evidence="2">KCTC 52305</strain>
    </source>
</reference>
<dbReference type="SMART" id="SM00421">
    <property type="entry name" value="HTH_LUXR"/>
    <property type="match status" value="1"/>
</dbReference>
<dbReference type="Proteomes" id="UP001055167">
    <property type="component" value="Unassembled WGS sequence"/>
</dbReference>
<reference evidence="2" key="1">
    <citation type="journal article" date="2021" name="Front. Microbiol.">
        <title>Comprehensive Comparative Genomics and Phenotyping of Methylobacterium Species.</title>
        <authorList>
            <person name="Alessa O."/>
            <person name="Ogura Y."/>
            <person name="Fujitani Y."/>
            <person name="Takami H."/>
            <person name="Hayashi T."/>
            <person name="Sahin N."/>
            <person name="Tani A."/>
        </authorList>
    </citation>
    <scope>NUCLEOTIDE SEQUENCE</scope>
    <source>
        <strain evidence="2">KCTC 52305</strain>
    </source>
</reference>
<dbReference type="InterPro" id="IPR016032">
    <property type="entry name" value="Sig_transdc_resp-reg_C-effctor"/>
</dbReference>
<evidence type="ECO:0000313" key="3">
    <source>
        <dbReference type="Proteomes" id="UP001055167"/>
    </source>
</evidence>
<dbReference type="SUPFAM" id="SSF46894">
    <property type="entry name" value="C-terminal effector domain of the bipartite response regulators"/>
    <property type="match status" value="1"/>
</dbReference>
<evidence type="ECO:0000313" key="2">
    <source>
        <dbReference type="EMBL" id="GJD48058.1"/>
    </source>
</evidence>
<keyword evidence="3" id="KW-1185">Reference proteome</keyword>
<protein>
    <recommendedName>
        <fullName evidence="1">HTH luxR-type domain-containing protein</fullName>
    </recommendedName>
</protein>
<dbReference type="PRINTS" id="PR00038">
    <property type="entry name" value="HTHLUXR"/>
</dbReference>
<evidence type="ECO:0000259" key="1">
    <source>
        <dbReference type="SMART" id="SM00421"/>
    </source>
</evidence>
<name>A0ABQ4QRY5_9HYPH</name>
<dbReference type="Pfam" id="PF00196">
    <property type="entry name" value="GerE"/>
    <property type="match status" value="1"/>
</dbReference>
<gene>
    <name evidence="2" type="ORF">OPKNFCMD_0774</name>
</gene>
<organism evidence="2 3">
    <name type="scientific">Methylobacterium crusticola</name>
    <dbReference type="NCBI Taxonomy" id="1697972"/>
    <lineage>
        <taxon>Bacteria</taxon>
        <taxon>Pseudomonadati</taxon>
        <taxon>Pseudomonadota</taxon>
        <taxon>Alphaproteobacteria</taxon>
        <taxon>Hyphomicrobiales</taxon>
        <taxon>Methylobacteriaceae</taxon>
        <taxon>Methylobacterium</taxon>
    </lineage>
</organism>
<sequence>MGHAASSYGDAVAAIYAAAAAPQRWSDALGSLADYVGASGCMLAYSAPVGQRGFLITGRLREDLTDLYLERYARNPYSISFEKAPTGRPIVANSMVDVDALCRSAFYADILAPQGIEDQIVVVHPSLTRRGCSGGVSFTMTRAQAESREAVAARVGRLVCHLARAVDLSLELSLKAGEAGHAHCLLDAVASAAILIDARCRIVRTNAAADQLLSRDDGIVVHRSDGLRLGAQIPSETRALTLALARAVSVTCGGEEGFRQSLRITRTSGGASLLVLVTPLPPPAFPLWEAVDRGARAMVQVIDHQASTASQADAVRDAFGLTTAETRVAALVGAGISVPDAAGALGVSPTTIKTHLARCFAKTETRSQVELARLLATIPAR</sequence>
<dbReference type="EMBL" id="BPQH01000002">
    <property type="protein sequence ID" value="GJD48058.1"/>
    <property type="molecule type" value="Genomic_DNA"/>
</dbReference>
<dbReference type="Gene3D" id="1.10.10.10">
    <property type="entry name" value="Winged helix-like DNA-binding domain superfamily/Winged helix DNA-binding domain"/>
    <property type="match status" value="1"/>
</dbReference>
<feature type="domain" description="HTH luxR-type" evidence="1">
    <location>
        <begin position="318"/>
        <end position="375"/>
    </location>
</feature>
<dbReference type="RefSeq" id="WP_128564947.1">
    <property type="nucleotide sequence ID" value="NZ_BPQH01000002.1"/>
</dbReference>
<dbReference type="InterPro" id="IPR036388">
    <property type="entry name" value="WH-like_DNA-bd_sf"/>
</dbReference>
<proteinExistence type="predicted"/>
<accession>A0ABQ4QRY5</accession>